<dbReference type="Gene3D" id="1.20.1270.60">
    <property type="entry name" value="Arfaptin homology (AH) domain/BAR domain"/>
    <property type="match status" value="1"/>
</dbReference>
<sequence length="213" mass="24507">EKKTEAREAGLFRTEISPSDFAEELLKERQLYQLQVCEYLLKTNEIQGKKGVDLIGHLVEYYHAQSRFFMDGLKVMDQFGSYVKDLSSRLSTIKKSHDQERKQLLELRKMLGRTDEEGLLDSSMTATHSSNLPGYQLHPISGRKEEGTQKSGFLLKKSDGKMRRVWQKRRCQIQDGFLCISHSDGTKPPSRINLLTSQIKVHPEDKKCFDLVA</sequence>
<dbReference type="InterPro" id="IPR001849">
    <property type="entry name" value="PH_domain"/>
</dbReference>
<organism evidence="1">
    <name type="scientific">Cyprideis torosa</name>
    <dbReference type="NCBI Taxonomy" id="163714"/>
    <lineage>
        <taxon>Eukaryota</taxon>
        <taxon>Metazoa</taxon>
        <taxon>Ecdysozoa</taxon>
        <taxon>Arthropoda</taxon>
        <taxon>Crustacea</taxon>
        <taxon>Oligostraca</taxon>
        <taxon>Ostracoda</taxon>
        <taxon>Podocopa</taxon>
        <taxon>Podocopida</taxon>
        <taxon>Cytherocopina</taxon>
        <taxon>Cytheroidea</taxon>
        <taxon>Cytherideidae</taxon>
        <taxon>Cyprideis</taxon>
    </lineage>
</organism>
<dbReference type="Gene3D" id="2.30.29.30">
    <property type="entry name" value="Pleckstrin-homology domain (PH domain)/Phosphotyrosine-binding domain (PTB)"/>
    <property type="match status" value="1"/>
</dbReference>
<dbReference type="Pfam" id="PF16746">
    <property type="entry name" value="BAR_3"/>
    <property type="match status" value="1"/>
</dbReference>
<dbReference type="GO" id="GO:0005096">
    <property type="term" value="F:GTPase activator activity"/>
    <property type="evidence" value="ECO:0007669"/>
    <property type="project" value="InterPro"/>
</dbReference>
<dbReference type="OrthoDB" id="435430at2759"/>
<protein>
    <submittedName>
        <fullName evidence="1">Uncharacterized protein</fullName>
    </submittedName>
</protein>
<dbReference type="PANTHER" id="PTHR45854">
    <property type="entry name" value="ASAP FAMILY MEMBER"/>
    <property type="match status" value="1"/>
</dbReference>
<name>A0A7R8WPX0_9CRUS</name>
<dbReference type="SUPFAM" id="SSF50729">
    <property type="entry name" value="PH domain-like"/>
    <property type="match status" value="1"/>
</dbReference>
<dbReference type="EMBL" id="OB670696">
    <property type="protein sequence ID" value="CAD7234987.1"/>
    <property type="molecule type" value="Genomic_DNA"/>
</dbReference>
<dbReference type="PANTHER" id="PTHR45854:SF3">
    <property type="entry name" value="ARFGAP WITH SH3 DOMAIN, ANK REPEAT AND PH DOMAIN-CONTAINING PROTEIN"/>
    <property type="match status" value="1"/>
</dbReference>
<dbReference type="SUPFAM" id="SSF103657">
    <property type="entry name" value="BAR/IMD domain-like"/>
    <property type="match status" value="1"/>
</dbReference>
<dbReference type="InterPro" id="IPR004148">
    <property type="entry name" value="BAR_dom"/>
</dbReference>
<feature type="non-terminal residue" evidence="1">
    <location>
        <position position="1"/>
    </location>
</feature>
<dbReference type="GO" id="GO:0005737">
    <property type="term" value="C:cytoplasm"/>
    <property type="evidence" value="ECO:0007669"/>
    <property type="project" value="InterPro"/>
</dbReference>
<dbReference type="PROSITE" id="PS50003">
    <property type="entry name" value="PH_DOMAIN"/>
    <property type="match status" value="1"/>
</dbReference>
<reference evidence="1" key="1">
    <citation type="submission" date="2020-11" db="EMBL/GenBank/DDBJ databases">
        <authorList>
            <person name="Tran Van P."/>
        </authorList>
    </citation>
    <scope>NUCLEOTIDE SEQUENCE</scope>
</reference>
<dbReference type="InterPro" id="IPR011993">
    <property type="entry name" value="PH-like_dom_sf"/>
</dbReference>
<gene>
    <name evidence="1" type="ORF">CTOB1V02_LOCUS12803</name>
</gene>
<evidence type="ECO:0000313" key="1">
    <source>
        <dbReference type="EMBL" id="CAD7234987.1"/>
    </source>
</evidence>
<feature type="non-terminal residue" evidence="1">
    <location>
        <position position="213"/>
    </location>
</feature>
<proteinExistence type="predicted"/>
<accession>A0A7R8WPX0</accession>
<dbReference type="InterPro" id="IPR043593">
    <property type="entry name" value="ASAP"/>
</dbReference>
<dbReference type="InterPro" id="IPR027267">
    <property type="entry name" value="AH/BAR_dom_sf"/>
</dbReference>
<dbReference type="AlphaFoldDB" id="A0A7R8WPX0"/>